<comment type="caution">
    <text evidence="2">The sequence shown here is derived from an EMBL/GenBank/DDBJ whole genome shotgun (WGS) entry which is preliminary data.</text>
</comment>
<protein>
    <submittedName>
        <fullName evidence="2">Uncharacterized protein</fullName>
    </submittedName>
</protein>
<proteinExistence type="predicted"/>
<organism evidence="2 3">
    <name type="scientific">Liparis tanakae</name>
    <name type="common">Tanaka's snailfish</name>
    <dbReference type="NCBI Taxonomy" id="230148"/>
    <lineage>
        <taxon>Eukaryota</taxon>
        <taxon>Metazoa</taxon>
        <taxon>Chordata</taxon>
        <taxon>Craniata</taxon>
        <taxon>Vertebrata</taxon>
        <taxon>Euteleostomi</taxon>
        <taxon>Actinopterygii</taxon>
        <taxon>Neopterygii</taxon>
        <taxon>Teleostei</taxon>
        <taxon>Neoteleostei</taxon>
        <taxon>Acanthomorphata</taxon>
        <taxon>Eupercaria</taxon>
        <taxon>Perciformes</taxon>
        <taxon>Cottioidei</taxon>
        <taxon>Cottales</taxon>
        <taxon>Liparidae</taxon>
        <taxon>Liparis</taxon>
    </lineage>
</organism>
<dbReference type="EMBL" id="SRLO01000138">
    <property type="protein sequence ID" value="TNN72391.1"/>
    <property type="molecule type" value="Genomic_DNA"/>
</dbReference>
<keyword evidence="3" id="KW-1185">Reference proteome</keyword>
<evidence type="ECO:0000313" key="3">
    <source>
        <dbReference type="Proteomes" id="UP000314294"/>
    </source>
</evidence>
<dbReference type="AlphaFoldDB" id="A0A4Z2I3Q7"/>
<feature type="region of interest" description="Disordered" evidence="1">
    <location>
        <begin position="18"/>
        <end position="71"/>
    </location>
</feature>
<dbReference type="Proteomes" id="UP000314294">
    <property type="component" value="Unassembled WGS sequence"/>
</dbReference>
<accession>A0A4Z2I3Q7</accession>
<evidence type="ECO:0000313" key="2">
    <source>
        <dbReference type="EMBL" id="TNN72391.1"/>
    </source>
</evidence>
<sequence length="71" mass="8139">MGQLFALVPITTILPAGSQLKEVGDKRRRRRRRRSRDERAPGELSRNTHRLTLLHPSQRELSIQLCPQSGP</sequence>
<reference evidence="2 3" key="1">
    <citation type="submission" date="2019-03" db="EMBL/GenBank/DDBJ databases">
        <title>First draft genome of Liparis tanakae, snailfish: a comprehensive survey of snailfish specific genes.</title>
        <authorList>
            <person name="Kim W."/>
            <person name="Song I."/>
            <person name="Jeong J.-H."/>
            <person name="Kim D."/>
            <person name="Kim S."/>
            <person name="Ryu S."/>
            <person name="Song J.Y."/>
            <person name="Lee S.K."/>
        </authorList>
    </citation>
    <scope>NUCLEOTIDE SEQUENCE [LARGE SCALE GENOMIC DNA]</scope>
    <source>
        <tissue evidence="2">Muscle</tissue>
    </source>
</reference>
<name>A0A4Z2I3Q7_9TELE</name>
<feature type="compositionally biased region" description="Polar residues" evidence="1">
    <location>
        <begin position="59"/>
        <end position="71"/>
    </location>
</feature>
<evidence type="ECO:0000256" key="1">
    <source>
        <dbReference type="SAM" id="MobiDB-lite"/>
    </source>
</evidence>
<gene>
    <name evidence="2" type="ORF">EYF80_017430</name>
</gene>